<dbReference type="SUPFAM" id="SSF56542">
    <property type="entry name" value="Substrate-binding domain of HMG-CoA reductase"/>
    <property type="match status" value="1"/>
</dbReference>
<comment type="caution">
    <text evidence="4">The sequence shown here is derived from an EMBL/GenBank/DDBJ whole genome shotgun (WGS) entry which is preliminary data.</text>
</comment>
<dbReference type="CDD" id="cd00644">
    <property type="entry name" value="HMG-CoA_reductase_classII"/>
    <property type="match status" value="1"/>
</dbReference>
<keyword evidence="5" id="KW-1185">Reference proteome</keyword>
<sequence length="410" mass="44597">MTKKFYEKTPTERLNQLSLTAELRQDFAAEQNLVNAAIVENYITDFREPEGVLQRLQVDGHFYTVPMAIEEPSVIAAANNGARMLNFNGGIFTEKIQSAALTLGQLLFEDVNVTALHEFIDQYTAEIQRVADQAKPSIVKRGGGLVKVQLRELSQKLVSVDFLIDTKEAMGANIVNTILAAEKEFFHPFIQQCLGAILSNDGRNNLTKVQGRVPFAVLGGEVVAHKIAALSRFAKVDSYRAVTENKGIFNGVGAVVLATGNDWRAVEAAGHAYASQLGSYQSLSQWSIDANQQQLVGELVLPLPIGSIGGAITALPQAQRNLALLEQPSVQTLREIIAGVGLAQNLAALKAIASEGIQAGHMRMQYRALALQVGAQPHEVLPLAQRLSTQKTVDTQLASQILEEIRRHES</sequence>
<dbReference type="EMBL" id="QEKT01000003">
    <property type="protein sequence ID" value="PVY84992.1"/>
    <property type="molecule type" value="Genomic_DNA"/>
</dbReference>
<keyword evidence="2 3" id="KW-0560">Oxidoreductase</keyword>
<dbReference type="InterPro" id="IPR023074">
    <property type="entry name" value="HMG_CoA_Rdtase_cat_sf"/>
</dbReference>
<dbReference type="UniPathway" id="UPA00257">
    <property type="reaction ID" value="UER00367"/>
</dbReference>
<dbReference type="AlphaFoldDB" id="A0A2U1DBS0"/>
<evidence type="ECO:0000313" key="4">
    <source>
        <dbReference type="EMBL" id="PVY84992.1"/>
    </source>
</evidence>
<dbReference type="PANTHER" id="PTHR10572">
    <property type="entry name" value="3-HYDROXY-3-METHYLGLUTARYL-COENZYME A REDUCTASE"/>
    <property type="match status" value="1"/>
</dbReference>
<accession>A0A2U1DBS0</accession>
<evidence type="ECO:0000256" key="2">
    <source>
        <dbReference type="ARBA" id="ARBA00023002"/>
    </source>
</evidence>
<comment type="pathway">
    <text evidence="3">Metabolic intermediate metabolism; (R)-mevalonate degradation; (S)-3-hydroxy-3-methylglutaryl-CoA from (R)-mevalonate: step 1/1.</text>
</comment>
<dbReference type="Gene3D" id="3.90.770.10">
    <property type="entry name" value="3-hydroxy-3-methylglutaryl-coenzyme A Reductase, Chain A, domain 2"/>
    <property type="match status" value="2"/>
</dbReference>
<reference evidence="4 5" key="1">
    <citation type="submission" date="2018-04" db="EMBL/GenBank/DDBJ databases">
        <title>Genomic Encyclopedia of Type Strains, Phase IV (KMG-IV): sequencing the most valuable type-strain genomes for metagenomic binning, comparative biology and taxonomic classification.</title>
        <authorList>
            <person name="Goeker M."/>
        </authorList>
    </citation>
    <scope>NUCLEOTIDE SEQUENCE [LARGE SCALE GENOMIC DNA]</scope>
    <source>
        <strain evidence="4 5">DSM 28795</strain>
    </source>
</reference>
<dbReference type="GO" id="GO:0015936">
    <property type="term" value="P:coenzyme A metabolic process"/>
    <property type="evidence" value="ECO:0007669"/>
    <property type="project" value="InterPro"/>
</dbReference>
<organism evidence="4 5">
    <name type="scientific">Convivina intestini</name>
    <dbReference type="NCBI Taxonomy" id="1505726"/>
    <lineage>
        <taxon>Bacteria</taxon>
        <taxon>Bacillati</taxon>
        <taxon>Bacillota</taxon>
        <taxon>Bacilli</taxon>
        <taxon>Lactobacillales</taxon>
        <taxon>Lactobacillaceae</taxon>
        <taxon>Convivina</taxon>
    </lineage>
</organism>
<gene>
    <name evidence="4" type="ORF">C7384_10310</name>
</gene>
<comment type="catalytic activity">
    <reaction evidence="3">
        <text>(R)-mevalonate + 2 NAD(+) + CoA = (3S)-3-hydroxy-3-methylglutaryl-CoA + 2 NADH + 2 H(+)</text>
        <dbReference type="Rhea" id="RHEA:14833"/>
        <dbReference type="ChEBI" id="CHEBI:15378"/>
        <dbReference type="ChEBI" id="CHEBI:36464"/>
        <dbReference type="ChEBI" id="CHEBI:43074"/>
        <dbReference type="ChEBI" id="CHEBI:57287"/>
        <dbReference type="ChEBI" id="CHEBI:57540"/>
        <dbReference type="ChEBI" id="CHEBI:57945"/>
        <dbReference type="EC" id="1.1.1.88"/>
    </reaction>
</comment>
<dbReference type="Proteomes" id="UP000245433">
    <property type="component" value="Unassembled WGS sequence"/>
</dbReference>
<dbReference type="PANTHER" id="PTHR10572:SF24">
    <property type="entry name" value="3-HYDROXY-3-METHYLGLUTARYL-COENZYME A REDUCTASE"/>
    <property type="match status" value="1"/>
</dbReference>
<dbReference type="EC" id="1.1.1.88" evidence="3"/>
<proteinExistence type="inferred from homology"/>
<evidence type="ECO:0000256" key="3">
    <source>
        <dbReference type="RuleBase" id="RU361219"/>
    </source>
</evidence>
<name>A0A2U1DBS0_9LACO</name>
<protein>
    <recommendedName>
        <fullName evidence="3">3-hydroxy-3-methylglutaryl coenzyme A reductase</fullName>
        <shortName evidence="3">HMG-CoA reductase</shortName>
        <ecNumber evidence="3">1.1.1.88</ecNumber>
    </recommendedName>
</protein>
<dbReference type="RefSeq" id="WP_243400709.1">
    <property type="nucleotide sequence ID" value="NZ_CAKOEX010000003.1"/>
</dbReference>
<evidence type="ECO:0000256" key="1">
    <source>
        <dbReference type="ARBA" id="ARBA00007661"/>
    </source>
</evidence>
<dbReference type="NCBIfam" id="TIGR00532">
    <property type="entry name" value="HMG_CoA_R_NAD"/>
    <property type="match status" value="1"/>
</dbReference>
<dbReference type="InterPro" id="IPR009023">
    <property type="entry name" value="HMG_CoA_Rdtase_NAD(P)-bd_sf"/>
</dbReference>
<dbReference type="GO" id="GO:0004420">
    <property type="term" value="F:hydroxymethylglutaryl-CoA reductase (NADPH) activity"/>
    <property type="evidence" value="ECO:0007669"/>
    <property type="project" value="InterPro"/>
</dbReference>
<dbReference type="InterPro" id="IPR009029">
    <property type="entry name" value="HMG_CoA_Rdtase_sub-bd_dom_sf"/>
</dbReference>
<dbReference type="Pfam" id="PF00368">
    <property type="entry name" value="HMG-CoA_red"/>
    <property type="match status" value="1"/>
</dbReference>
<dbReference type="PRINTS" id="PR00071">
    <property type="entry name" value="HMGCOARDTASE"/>
</dbReference>
<dbReference type="Gene3D" id="1.10.8.660">
    <property type="match status" value="1"/>
</dbReference>
<dbReference type="GO" id="GO:0140643">
    <property type="term" value="F:hydroxymethylglutaryl-CoA reductase (NADH) activity"/>
    <property type="evidence" value="ECO:0007669"/>
    <property type="project" value="UniProtKB-EC"/>
</dbReference>
<dbReference type="PROSITE" id="PS50065">
    <property type="entry name" value="HMG_COA_REDUCTASE_4"/>
    <property type="match status" value="1"/>
</dbReference>
<dbReference type="SUPFAM" id="SSF55035">
    <property type="entry name" value="NAD-binding domain of HMG-CoA reductase"/>
    <property type="match status" value="1"/>
</dbReference>
<comment type="similarity">
    <text evidence="1 3">Belongs to the HMG-CoA reductase family.</text>
</comment>
<dbReference type="InterPro" id="IPR002202">
    <property type="entry name" value="HMG_CoA_Rdtase"/>
</dbReference>
<dbReference type="InterPro" id="IPR004553">
    <property type="entry name" value="HMG_CoA_Rdtase_bac-typ"/>
</dbReference>
<keyword evidence="3" id="KW-0520">NAD</keyword>
<evidence type="ECO:0000313" key="5">
    <source>
        <dbReference type="Proteomes" id="UP000245433"/>
    </source>
</evidence>